<dbReference type="Proteomes" id="UP000245647">
    <property type="component" value="Unassembled WGS sequence"/>
</dbReference>
<name>A0A2U2PK03_9SPHI</name>
<comment type="caution">
    <text evidence="2">The sequence shown here is derived from an EMBL/GenBank/DDBJ whole genome shotgun (WGS) entry which is preliminary data.</text>
</comment>
<protein>
    <submittedName>
        <fullName evidence="2">Uncharacterized protein</fullName>
    </submittedName>
</protein>
<keyword evidence="1" id="KW-0732">Signal</keyword>
<proteinExistence type="predicted"/>
<sequence>MYAMKKCFLIMLLPVLFSCNNPAGKSAAGSGTTDSAEINGKISPGQLIIPGEGIAHLTIGLPVDSAVARLGRPDSSDAAMGSALMAWYSKDANRYRTAIFARRNMGNEDVSRIKMIMVNSPWFKTKDGISTGTALAAIEKNYSLKHVDNASTRQKRVQVFDDINNGIAFDIDSGSKKCIAITVHAAGDSSGTYINMR</sequence>
<evidence type="ECO:0000313" key="2">
    <source>
        <dbReference type="EMBL" id="PWG81479.1"/>
    </source>
</evidence>
<feature type="signal peptide" evidence="1">
    <location>
        <begin position="1"/>
        <end position="23"/>
    </location>
</feature>
<dbReference type="AlphaFoldDB" id="A0A2U2PK03"/>
<accession>A0A2U2PK03</accession>
<keyword evidence="3" id="KW-1185">Reference proteome</keyword>
<evidence type="ECO:0000313" key="3">
    <source>
        <dbReference type="Proteomes" id="UP000245647"/>
    </source>
</evidence>
<reference evidence="2 3" key="1">
    <citation type="submission" date="2018-04" db="EMBL/GenBank/DDBJ databases">
        <title>Pedobacter chongqingensis sp. nov., isolated from a rottenly hemp rope.</title>
        <authorList>
            <person name="Cai Y."/>
        </authorList>
    </citation>
    <scope>NUCLEOTIDE SEQUENCE [LARGE SCALE GENOMIC DNA]</scope>
    <source>
        <strain evidence="2 3">FJ4-8</strain>
    </source>
</reference>
<gene>
    <name evidence="2" type="ORF">DDR33_06515</name>
</gene>
<dbReference type="EMBL" id="QEAS01000004">
    <property type="protein sequence ID" value="PWG81479.1"/>
    <property type="molecule type" value="Genomic_DNA"/>
</dbReference>
<dbReference type="PROSITE" id="PS51257">
    <property type="entry name" value="PROKAR_LIPOPROTEIN"/>
    <property type="match status" value="1"/>
</dbReference>
<evidence type="ECO:0000256" key="1">
    <source>
        <dbReference type="SAM" id="SignalP"/>
    </source>
</evidence>
<organism evidence="2 3">
    <name type="scientific">Pararcticibacter amylolyticus</name>
    <dbReference type="NCBI Taxonomy" id="2173175"/>
    <lineage>
        <taxon>Bacteria</taxon>
        <taxon>Pseudomonadati</taxon>
        <taxon>Bacteroidota</taxon>
        <taxon>Sphingobacteriia</taxon>
        <taxon>Sphingobacteriales</taxon>
        <taxon>Sphingobacteriaceae</taxon>
        <taxon>Pararcticibacter</taxon>
    </lineage>
</organism>
<feature type="chain" id="PRO_5015737068" evidence="1">
    <location>
        <begin position="24"/>
        <end position="197"/>
    </location>
</feature>